<dbReference type="AlphaFoldDB" id="A0A8D3X4L5"/>
<dbReference type="EMBL" id="CP003017">
    <property type="protein sequence ID" value="AEN90825.1"/>
    <property type="molecule type" value="Genomic_DNA"/>
</dbReference>
<organism evidence="2 3">
    <name type="scientific">Priestia megaterium (strain WSH-002)</name>
    <name type="common">Bacillus megaterium</name>
    <dbReference type="NCBI Taxonomy" id="1006007"/>
    <lineage>
        <taxon>Bacteria</taxon>
        <taxon>Bacillati</taxon>
        <taxon>Bacillota</taxon>
        <taxon>Bacilli</taxon>
        <taxon>Bacillales</taxon>
        <taxon>Bacillaceae</taxon>
        <taxon>Priestia</taxon>
    </lineage>
</organism>
<evidence type="ECO:0000313" key="3">
    <source>
        <dbReference type="Proteomes" id="UP000001283"/>
    </source>
</evidence>
<dbReference type="Proteomes" id="UP000001283">
    <property type="component" value="Chromosome"/>
</dbReference>
<feature type="transmembrane region" description="Helical" evidence="1">
    <location>
        <begin position="95"/>
        <end position="118"/>
    </location>
</feature>
<evidence type="ECO:0008006" key="4">
    <source>
        <dbReference type="Google" id="ProtNLM"/>
    </source>
</evidence>
<accession>A0A8D3X4L5</accession>
<reference evidence="2 3" key="1">
    <citation type="journal article" date="2011" name="J. Bacteriol.">
        <title>Complete genome sequence of the industrial strain Bacillus megaterium WSH-002.</title>
        <authorList>
            <person name="Liu L."/>
            <person name="Li Y."/>
            <person name="Zhang J."/>
            <person name="Zou W."/>
            <person name="Zhou Z."/>
            <person name="Liu J."/>
            <person name="Li X."/>
            <person name="Wang L."/>
            <person name="Chen J."/>
        </authorList>
    </citation>
    <scope>NUCLEOTIDE SEQUENCE [LARGE SCALE GENOMIC DNA]</scope>
    <source>
        <strain evidence="2 3">WSH-002</strain>
    </source>
</reference>
<dbReference type="Gene3D" id="1.20.210.10">
    <property type="entry name" value="Cytochrome c oxidase-like, subunit I domain"/>
    <property type="match status" value="1"/>
</dbReference>
<feature type="transmembrane region" description="Helical" evidence="1">
    <location>
        <begin position="12"/>
        <end position="31"/>
    </location>
</feature>
<feature type="transmembrane region" description="Helical" evidence="1">
    <location>
        <begin position="37"/>
        <end position="57"/>
    </location>
</feature>
<sequence>MMGIKLIKISAVYFGIGIILGYYMSIVHSYALTPVHVHINLLGWTSLTLAGIIYYLFPAFSESKLAKLHVWLHNIGLPVMMIGLFFMIVLENQAFTPVVAAGATLTAIGVLIFVYHILKNLKSER</sequence>
<name>A0A8D3X4L5_PRIMW</name>
<keyword evidence="1" id="KW-0472">Membrane</keyword>
<keyword evidence="1" id="KW-1133">Transmembrane helix</keyword>
<gene>
    <name evidence="2" type="ORF">BMWSH_3944</name>
</gene>
<feature type="transmembrane region" description="Helical" evidence="1">
    <location>
        <begin position="69"/>
        <end position="89"/>
    </location>
</feature>
<evidence type="ECO:0000256" key="1">
    <source>
        <dbReference type="SAM" id="Phobius"/>
    </source>
</evidence>
<dbReference type="KEGG" id="bmh:BMWSH_3944"/>
<proteinExistence type="predicted"/>
<evidence type="ECO:0000313" key="2">
    <source>
        <dbReference type="EMBL" id="AEN90825.1"/>
    </source>
</evidence>
<protein>
    <recommendedName>
        <fullName evidence="4">Cytochrome-c oxidase</fullName>
    </recommendedName>
</protein>
<dbReference type="SUPFAM" id="SSF81442">
    <property type="entry name" value="Cytochrome c oxidase subunit I-like"/>
    <property type="match status" value="1"/>
</dbReference>
<dbReference type="InterPro" id="IPR036927">
    <property type="entry name" value="Cyt_c_oxase-like_su1_sf"/>
</dbReference>
<keyword evidence="1" id="KW-0812">Transmembrane</keyword>